<feature type="domain" description="DNA polymerase IV/DNA polymerase iota-like thumb" evidence="4">
    <location>
        <begin position="9"/>
        <end position="60"/>
    </location>
</feature>
<gene>
    <name evidence="5" type="ORF">NQ315_009632</name>
</gene>
<evidence type="ECO:0000259" key="4">
    <source>
        <dbReference type="Pfam" id="PF21999"/>
    </source>
</evidence>
<dbReference type="FunFam" id="3.30.1490.100:FF:000003">
    <property type="entry name" value="Polymerase (DNA directed) iota"/>
    <property type="match status" value="1"/>
</dbReference>
<evidence type="ECO:0000313" key="6">
    <source>
        <dbReference type="Proteomes" id="UP001159042"/>
    </source>
</evidence>
<dbReference type="SUPFAM" id="SSF100879">
    <property type="entry name" value="Lesion bypass DNA polymerase (Y-family), little finger domain"/>
    <property type="match status" value="1"/>
</dbReference>
<dbReference type="GO" id="GO:0003887">
    <property type="term" value="F:DNA-directed DNA polymerase activity"/>
    <property type="evidence" value="ECO:0007669"/>
    <property type="project" value="InterPro"/>
</dbReference>
<sequence length="347" mass="38963">MLSLGALSKIPSIGQCLSKQLSSINVKTVSDLQESEFASLEKLLGHEKAKTVYDLSFGVDPSAVKCSGKPQSIGIEDTCKSISAEKEVKEKLKQLLGRLLLLVAEDGRIPKTVKLTVRKFDKVKKVSTRETRQCNISTSLFNAKNLSVLSESNENKLLTTIMRLFSKVVKTDKPYLITLLGLSFTKFLEKPNDKKTTLTNFLIKDIEVQSITNIENLNVCESIPDISPSTSFNIENNDTEPEPFAKKCKFSDLIAKKRFFRDQNDCASPSKLRVAELRLNSTEKPMDTNQNVCCPPNANKEVFQELPKDIQQELWEEYKQSRDAEDVCSSGVKKTKPNTILNYLVKQ</sequence>
<evidence type="ECO:0000256" key="2">
    <source>
        <dbReference type="ARBA" id="ARBA00022634"/>
    </source>
</evidence>
<dbReference type="Proteomes" id="UP001159042">
    <property type="component" value="Unassembled WGS sequence"/>
</dbReference>
<dbReference type="GO" id="GO:0019985">
    <property type="term" value="P:translesion synthesis"/>
    <property type="evidence" value="ECO:0007669"/>
    <property type="project" value="TreeGrafter"/>
</dbReference>
<dbReference type="SUPFAM" id="SSF56672">
    <property type="entry name" value="DNA/RNA polymerases"/>
    <property type="match status" value="1"/>
</dbReference>
<dbReference type="Pfam" id="PF21999">
    <property type="entry name" value="IMS_HHH_1"/>
    <property type="match status" value="1"/>
</dbReference>
<dbReference type="PANTHER" id="PTHR46404:SF1">
    <property type="entry name" value="DNA POLYMERASE IOTA"/>
    <property type="match status" value="1"/>
</dbReference>
<keyword evidence="6" id="KW-1185">Reference proteome</keyword>
<dbReference type="Gene3D" id="3.30.1490.100">
    <property type="entry name" value="DNA polymerase, Y-family, little finger domain"/>
    <property type="match status" value="1"/>
</dbReference>
<evidence type="ECO:0000256" key="1">
    <source>
        <dbReference type="ARBA" id="ARBA00010945"/>
    </source>
</evidence>
<keyword evidence="2" id="KW-0237">DNA synthesis</keyword>
<evidence type="ECO:0008006" key="7">
    <source>
        <dbReference type="Google" id="ProtNLM"/>
    </source>
</evidence>
<proteinExistence type="inferred from homology"/>
<name>A0AAV8WHJ4_9CUCU</name>
<dbReference type="Gene3D" id="1.10.150.20">
    <property type="entry name" value="5' to 3' exonuclease, C-terminal subdomain"/>
    <property type="match status" value="1"/>
</dbReference>
<dbReference type="AlphaFoldDB" id="A0AAV8WHJ4"/>
<dbReference type="EMBL" id="JANEYG010000001">
    <property type="protein sequence ID" value="KAJ8925782.1"/>
    <property type="molecule type" value="Genomic_DNA"/>
</dbReference>
<dbReference type="Pfam" id="PF11799">
    <property type="entry name" value="IMS_C"/>
    <property type="match status" value="1"/>
</dbReference>
<dbReference type="InterPro" id="IPR017961">
    <property type="entry name" value="DNA_pol_Y-fam_little_finger"/>
</dbReference>
<protein>
    <recommendedName>
        <fullName evidence="7">DNA polymerase Y-family little finger domain-containing protein</fullName>
    </recommendedName>
</protein>
<organism evidence="5 6">
    <name type="scientific">Exocentrus adspersus</name>
    <dbReference type="NCBI Taxonomy" id="1586481"/>
    <lineage>
        <taxon>Eukaryota</taxon>
        <taxon>Metazoa</taxon>
        <taxon>Ecdysozoa</taxon>
        <taxon>Arthropoda</taxon>
        <taxon>Hexapoda</taxon>
        <taxon>Insecta</taxon>
        <taxon>Pterygota</taxon>
        <taxon>Neoptera</taxon>
        <taxon>Endopterygota</taxon>
        <taxon>Coleoptera</taxon>
        <taxon>Polyphaga</taxon>
        <taxon>Cucujiformia</taxon>
        <taxon>Chrysomeloidea</taxon>
        <taxon>Cerambycidae</taxon>
        <taxon>Lamiinae</taxon>
        <taxon>Acanthocinini</taxon>
        <taxon>Exocentrus</taxon>
    </lineage>
</organism>
<comment type="similarity">
    <text evidence="1">Belongs to the DNA polymerase type-Y family.</text>
</comment>
<dbReference type="InterPro" id="IPR036775">
    <property type="entry name" value="DNA_pol_Y-fam_lit_finger_sf"/>
</dbReference>
<comment type="caution">
    <text evidence="5">The sequence shown here is derived from an EMBL/GenBank/DDBJ whole genome shotgun (WGS) entry which is preliminary data.</text>
</comment>
<dbReference type="GO" id="GO:0003684">
    <property type="term" value="F:damaged DNA binding"/>
    <property type="evidence" value="ECO:0007669"/>
    <property type="project" value="InterPro"/>
</dbReference>
<dbReference type="GO" id="GO:0006281">
    <property type="term" value="P:DNA repair"/>
    <property type="evidence" value="ECO:0007669"/>
    <property type="project" value="InterPro"/>
</dbReference>
<dbReference type="Gene3D" id="6.10.250.1630">
    <property type="match status" value="1"/>
</dbReference>
<dbReference type="InterPro" id="IPR053848">
    <property type="entry name" value="IMS_HHH_1"/>
</dbReference>
<feature type="domain" description="DNA polymerase Y-family little finger" evidence="3">
    <location>
        <begin position="70"/>
        <end position="192"/>
    </location>
</feature>
<evidence type="ECO:0000259" key="3">
    <source>
        <dbReference type="Pfam" id="PF11799"/>
    </source>
</evidence>
<reference evidence="5 6" key="1">
    <citation type="journal article" date="2023" name="Insect Mol. Biol.">
        <title>Genome sequencing provides insights into the evolution of gene families encoding plant cell wall-degrading enzymes in longhorned beetles.</title>
        <authorList>
            <person name="Shin N.R."/>
            <person name="Okamura Y."/>
            <person name="Kirsch R."/>
            <person name="Pauchet Y."/>
        </authorList>
    </citation>
    <scope>NUCLEOTIDE SEQUENCE [LARGE SCALE GENOMIC DNA]</scope>
    <source>
        <strain evidence="5">EAD_L_NR</strain>
    </source>
</reference>
<accession>A0AAV8WHJ4</accession>
<dbReference type="InterPro" id="IPR043502">
    <property type="entry name" value="DNA/RNA_pol_sf"/>
</dbReference>
<evidence type="ECO:0000313" key="5">
    <source>
        <dbReference type="EMBL" id="KAJ8925782.1"/>
    </source>
</evidence>
<dbReference type="PANTHER" id="PTHR46404">
    <property type="entry name" value="DNA POLYMERASE IOTA"/>
    <property type="match status" value="1"/>
</dbReference>